<dbReference type="InterPro" id="IPR002634">
    <property type="entry name" value="BolA"/>
</dbReference>
<comment type="similarity">
    <text evidence="1">Belongs to the BolA/IbaG family.</text>
</comment>
<dbReference type="GO" id="GO:0005634">
    <property type="term" value="C:nucleus"/>
    <property type="evidence" value="ECO:0007669"/>
    <property type="project" value="TreeGrafter"/>
</dbReference>
<dbReference type="PANTHER" id="PTHR12735">
    <property type="entry name" value="BOLA-LIKE PROTEIN-RELATED"/>
    <property type="match status" value="1"/>
</dbReference>
<dbReference type="GO" id="GO:0006879">
    <property type="term" value="P:intracellular iron ion homeostasis"/>
    <property type="evidence" value="ECO:0007669"/>
    <property type="project" value="InterPro"/>
</dbReference>
<gene>
    <name evidence="3" type="ORF">PCON_11446</name>
</gene>
<proteinExistence type="inferred from homology"/>
<sequence length="144" mass="15870">MGWARETGLCYQIAGKARNHESPITPSPRHVQRKSESDNRTTPETTPLRNTEIMAESGITAEKLDATIRAKLEATHVELVDTSGGCGQMFESIIVSPQFQGKTSLARHRLANSALKEEIAAIHAWTQKLFTPAEWEKKQGEASA</sequence>
<evidence type="ECO:0000313" key="4">
    <source>
        <dbReference type="Proteomes" id="UP000018144"/>
    </source>
</evidence>
<dbReference type="Gene3D" id="3.10.20.90">
    <property type="entry name" value="Phosphatidylinositol 3-kinase Catalytic Subunit, Chain A, domain 1"/>
    <property type="match status" value="1"/>
</dbReference>
<name>U4LJU0_PYROM</name>
<dbReference type="AlphaFoldDB" id="U4LJU0"/>
<evidence type="ECO:0000256" key="1">
    <source>
        <dbReference type="RuleBase" id="RU003860"/>
    </source>
</evidence>
<dbReference type="GO" id="GO:0051604">
    <property type="term" value="P:protein maturation"/>
    <property type="evidence" value="ECO:0007669"/>
    <property type="project" value="InterPro"/>
</dbReference>
<keyword evidence="4" id="KW-1185">Reference proteome</keyword>
<dbReference type="SUPFAM" id="SSF82657">
    <property type="entry name" value="BolA-like"/>
    <property type="match status" value="1"/>
</dbReference>
<dbReference type="OrthoDB" id="4983at2759"/>
<evidence type="ECO:0000256" key="2">
    <source>
        <dbReference type="SAM" id="MobiDB-lite"/>
    </source>
</evidence>
<dbReference type="EMBL" id="HF935650">
    <property type="protein sequence ID" value="CCX31802.1"/>
    <property type="molecule type" value="Genomic_DNA"/>
</dbReference>
<dbReference type="STRING" id="1076935.U4LJU0"/>
<dbReference type="PANTHER" id="PTHR12735:SF27">
    <property type="entry name" value="BOLA-LIKE PROTEIN 2"/>
    <property type="match status" value="1"/>
</dbReference>
<dbReference type="GO" id="GO:0005829">
    <property type="term" value="C:cytosol"/>
    <property type="evidence" value="ECO:0007669"/>
    <property type="project" value="TreeGrafter"/>
</dbReference>
<dbReference type="InterPro" id="IPR045115">
    <property type="entry name" value="BOL2"/>
</dbReference>
<accession>U4LJU0</accession>
<dbReference type="eggNOG" id="KOG3348">
    <property type="taxonomic scope" value="Eukaryota"/>
</dbReference>
<dbReference type="Pfam" id="PF01722">
    <property type="entry name" value="BolA"/>
    <property type="match status" value="1"/>
</dbReference>
<organism evidence="3 4">
    <name type="scientific">Pyronema omphalodes (strain CBS 100304)</name>
    <name type="common">Pyronema confluens</name>
    <dbReference type="NCBI Taxonomy" id="1076935"/>
    <lineage>
        <taxon>Eukaryota</taxon>
        <taxon>Fungi</taxon>
        <taxon>Dikarya</taxon>
        <taxon>Ascomycota</taxon>
        <taxon>Pezizomycotina</taxon>
        <taxon>Pezizomycetes</taxon>
        <taxon>Pezizales</taxon>
        <taxon>Pyronemataceae</taxon>
        <taxon>Pyronema</taxon>
    </lineage>
</organism>
<evidence type="ECO:0000313" key="3">
    <source>
        <dbReference type="EMBL" id="CCX31802.1"/>
    </source>
</evidence>
<dbReference type="GO" id="GO:0051537">
    <property type="term" value="F:2 iron, 2 sulfur cluster binding"/>
    <property type="evidence" value="ECO:0007669"/>
    <property type="project" value="InterPro"/>
</dbReference>
<protein>
    <submittedName>
        <fullName evidence="3">Similar to Uncharacterized bolA-like protein C8C9.11 acc. no. O14280</fullName>
    </submittedName>
</protein>
<dbReference type="InterPro" id="IPR036065">
    <property type="entry name" value="BolA-like_sf"/>
</dbReference>
<dbReference type="Proteomes" id="UP000018144">
    <property type="component" value="Unassembled WGS sequence"/>
</dbReference>
<feature type="region of interest" description="Disordered" evidence="2">
    <location>
        <begin position="18"/>
        <end position="51"/>
    </location>
</feature>
<reference evidence="3 4" key="1">
    <citation type="journal article" date="2013" name="PLoS Genet.">
        <title>The genome and development-dependent transcriptomes of Pyronema confluens: a window into fungal evolution.</title>
        <authorList>
            <person name="Traeger S."/>
            <person name="Altegoer F."/>
            <person name="Freitag M."/>
            <person name="Gabaldon T."/>
            <person name="Kempken F."/>
            <person name="Kumar A."/>
            <person name="Marcet-Houben M."/>
            <person name="Poggeler S."/>
            <person name="Stajich J.E."/>
            <person name="Nowrousian M."/>
        </authorList>
    </citation>
    <scope>NUCLEOTIDE SEQUENCE [LARGE SCALE GENOMIC DNA]</scope>
    <source>
        <strain evidence="4">CBS 100304</strain>
        <tissue evidence="3">Vegetative mycelium</tissue>
    </source>
</reference>